<feature type="signal peptide" evidence="1">
    <location>
        <begin position="1"/>
        <end position="16"/>
    </location>
</feature>
<protein>
    <recommendedName>
        <fullName evidence="4">Phytocyanin domain-containing protein</fullName>
    </recommendedName>
</protein>
<dbReference type="PANTHER" id="PTHR34883">
    <property type="entry name" value="SERINE-RICH PROTEIN, PUTATIVE-RELATED-RELATED"/>
    <property type="match status" value="1"/>
</dbReference>
<dbReference type="PANTHER" id="PTHR34883:SF15">
    <property type="entry name" value="EXTRACELLULAR SERINE-RICH PROTEIN"/>
    <property type="match status" value="1"/>
</dbReference>
<proteinExistence type="predicted"/>
<dbReference type="CDD" id="cd00920">
    <property type="entry name" value="Cupredoxin"/>
    <property type="match status" value="2"/>
</dbReference>
<name>A0A284QSA8_ARMOS</name>
<evidence type="ECO:0000313" key="2">
    <source>
        <dbReference type="EMBL" id="SJK99271.1"/>
    </source>
</evidence>
<organism evidence="2 3">
    <name type="scientific">Armillaria ostoyae</name>
    <name type="common">Armillaria root rot fungus</name>
    <dbReference type="NCBI Taxonomy" id="47428"/>
    <lineage>
        <taxon>Eukaryota</taxon>
        <taxon>Fungi</taxon>
        <taxon>Dikarya</taxon>
        <taxon>Basidiomycota</taxon>
        <taxon>Agaricomycotina</taxon>
        <taxon>Agaricomycetes</taxon>
        <taxon>Agaricomycetidae</taxon>
        <taxon>Agaricales</taxon>
        <taxon>Marasmiineae</taxon>
        <taxon>Physalacriaceae</taxon>
        <taxon>Armillaria</taxon>
    </lineage>
</organism>
<accession>A0A284QSA8</accession>
<dbReference type="AlphaFoldDB" id="A0A284QSA8"/>
<dbReference type="SUPFAM" id="SSF49503">
    <property type="entry name" value="Cupredoxins"/>
    <property type="match status" value="2"/>
</dbReference>
<dbReference type="OMA" id="NFANPCV"/>
<dbReference type="InterPro" id="IPR008972">
    <property type="entry name" value="Cupredoxin"/>
</dbReference>
<dbReference type="InterPro" id="IPR052953">
    <property type="entry name" value="Ser-rich/MCO-related"/>
</dbReference>
<feature type="chain" id="PRO_5012312258" description="Phytocyanin domain-containing protein" evidence="1">
    <location>
        <begin position="17"/>
        <end position="294"/>
    </location>
</feature>
<gene>
    <name evidence="2" type="ORF">ARMOST_02562</name>
</gene>
<evidence type="ECO:0000313" key="3">
    <source>
        <dbReference type="Proteomes" id="UP000219338"/>
    </source>
</evidence>
<dbReference type="EMBL" id="FUEG01000002">
    <property type="protein sequence ID" value="SJK99271.1"/>
    <property type="molecule type" value="Genomic_DNA"/>
</dbReference>
<sequence length="294" mass="31274">MISSLFALALLPAVLATYGSTYNVTVGANGKLAYDPEYVYAEPGDVVNFIFNPKNHTVTQSAFETPCVLLDGGINSGFVPVAADQKYLPVFQVKVVDKDPVWFHCEQTGHCGAGMVFAINPPPDTFEKFEALAKATGGPLPPPPPTMSTTSNYAKPTYSAPVDHKIIVGVDGKLAYGPPNITAAIGDTVTFEFQPKNHTVTQSNFANPCVPLKTSTGTVGFFSGFMPVSPNATYFPTFQITVNDTNPIWGYCSQTVPVSHCGSGMVFSINANESGPNTFEAFQALAIATNNTSH</sequence>
<keyword evidence="1" id="KW-0732">Signal</keyword>
<dbReference type="OrthoDB" id="1921208at2759"/>
<dbReference type="STRING" id="47428.A0A284QSA8"/>
<evidence type="ECO:0000256" key="1">
    <source>
        <dbReference type="SAM" id="SignalP"/>
    </source>
</evidence>
<dbReference type="Proteomes" id="UP000219338">
    <property type="component" value="Unassembled WGS sequence"/>
</dbReference>
<evidence type="ECO:0008006" key="4">
    <source>
        <dbReference type="Google" id="ProtNLM"/>
    </source>
</evidence>
<keyword evidence="3" id="KW-1185">Reference proteome</keyword>
<reference evidence="3" key="1">
    <citation type="journal article" date="2017" name="Nat. Ecol. Evol.">
        <title>Genome expansion and lineage-specific genetic innovations in the forest pathogenic fungi Armillaria.</title>
        <authorList>
            <person name="Sipos G."/>
            <person name="Prasanna A.N."/>
            <person name="Walter M.C."/>
            <person name="O'Connor E."/>
            <person name="Balint B."/>
            <person name="Krizsan K."/>
            <person name="Kiss B."/>
            <person name="Hess J."/>
            <person name="Varga T."/>
            <person name="Slot J."/>
            <person name="Riley R."/>
            <person name="Boka B."/>
            <person name="Rigling D."/>
            <person name="Barry K."/>
            <person name="Lee J."/>
            <person name="Mihaltcheva S."/>
            <person name="LaButti K."/>
            <person name="Lipzen A."/>
            <person name="Waldron R."/>
            <person name="Moloney N.M."/>
            <person name="Sperisen C."/>
            <person name="Kredics L."/>
            <person name="Vagvoelgyi C."/>
            <person name="Patrignani A."/>
            <person name="Fitzpatrick D."/>
            <person name="Nagy I."/>
            <person name="Doyle S."/>
            <person name="Anderson J.B."/>
            <person name="Grigoriev I.V."/>
            <person name="Gueldener U."/>
            <person name="Muensterkoetter M."/>
            <person name="Nagy L.G."/>
        </authorList>
    </citation>
    <scope>NUCLEOTIDE SEQUENCE [LARGE SCALE GENOMIC DNA]</scope>
    <source>
        <strain evidence="3">C18/9</strain>
    </source>
</reference>
<dbReference type="Gene3D" id="2.60.40.420">
    <property type="entry name" value="Cupredoxins - blue copper proteins"/>
    <property type="match status" value="2"/>
</dbReference>